<dbReference type="Proteomes" id="UP001055219">
    <property type="component" value="Unassembled WGS sequence"/>
</dbReference>
<dbReference type="Gene3D" id="1.10.10.60">
    <property type="entry name" value="Homeodomain-like"/>
    <property type="match status" value="1"/>
</dbReference>
<comment type="caution">
    <text evidence="4">The sequence shown here is derived from an EMBL/GenBank/DDBJ whole genome shotgun (WGS) entry which is preliminary data.</text>
</comment>
<keyword evidence="2" id="KW-1133">Transmembrane helix</keyword>
<evidence type="ECO:0000259" key="3">
    <source>
        <dbReference type="Pfam" id="PF24803"/>
    </source>
</evidence>
<evidence type="ECO:0000313" key="5">
    <source>
        <dbReference type="Proteomes" id="UP001055219"/>
    </source>
</evidence>
<gene>
    <name evidence="4" type="ORF">J7T54_002758</name>
</gene>
<feature type="region of interest" description="Disordered" evidence="1">
    <location>
        <begin position="157"/>
        <end position="194"/>
    </location>
</feature>
<reference evidence="4" key="2">
    <citation type="submission" date="2022-07" db="EMBL/GenBank/DDBJ databases">
        <authorList>
            <person name="Goncalves M.F.M."/>
            <person name="Hilario S."/>
            <person name="Van De Peer Y."/>
            <person name="Esteves A.C."/>
            <person name="Alves A."/>
        </authorList>
    </citation>
    <scope>NUCLEOTIDE SEQUENCE</scope>
    <source>
        <strain evidence="4">MUM 19.33</strain>
    </source>
</reference>
<organism evidence="4 5">
    <name type="scientific">Emericellopsis cladophorae</name>
    <dbReference type="NCBI Taxonomy" id="2686198"/>
    <lineage>
        <taxon>Eukaryota</taxon>
        <taxon>Fungi</taxon>
        <taxon>Dikarya</taxon>
        <taxon>Ascomycota</taxon>
        <taxon>Pezizomycotina</taxon>
        <taxon>Sordariomycetes</taxon>
        <taxon>Hypocreomycetidae</taxon>
        <taxon>Hypocreales</taxon>
        <taxon>Bionectriaceae</taxon>
        <taxon>Emericellopsis</taxon>
    </lineage>
</organism>
<feature type="transmembrane region" description="Helical" evidence="2">
    <location>
        <begin position="86"/>
        <end position="105"/>
    </location>
</feature>
<feature type="compositionally biased region" description="Basic and acidic residues" evidence="1">
    <location>
        <begin position="826"/>
        <end position="843"/>
    </location>
</feature>
<feature type="region of interest" description="Disordered" evidence="1">
    <location>
        <begin position="653"/>
        <end position="740"/>
    </location>
</feature>
<accession>A0A9Q0BAU2</accession>
<evidence type="ECO:0000313" key="4">
    <source>
        <dbReference type="EMBL" id="KAI6777860.1"/>
    </source>
</evidence>
<dbReference type="PANTHER" id="PTHR37019:SF2">
    <property type="entry name" value="EXPERA DOMAIN-CONTAINING PROTEIN"/>
    <property type="match status" value="1"/>
</dbReference>
<protein>
    <recommendedName>
        <fullName evidence="3">DUF7704 domain-containing protein</fullName>
    </recommendedName>
</protein>
<keyword evidence="2" id="KW-0472">Membrane</keyword>
<dbReference type="PANTHER" id="PTHR37019">
    <property type="entry name" value="CHROMOSOME 1, WHOLE GENOME SHOTGUN SEQUENCE"/>
    <property type="match status" value="1"/>
</dbReference>
<evidence type="ECO:0000256" key="2">
    <source>
        <dbReference type="SAM" id="Phobius"/>
    </source>
</evidence>
<name>A0A9Q0BAU2_9HYPO</name>
<dbReference type="Pfam" id="PF24803">
    <property type="entry name" value="DUF7704"/>
    <property type="match status" value="1"/>
</dbReference>
<feature type="domain" description="DUF7704" evidence="3">
    <location>
        <begin position="2"/>
        <end position="130"/>
    </location>
</feature>
<dbReference type="GeneID" id="75829266"/>
<feature type="region of interest" description="Disordered" evidence="1">
    <location>
        <begin position="220"/>
        <end position="247"/>
    </location>
</feature>
<feature type="region of interest" description="Disordered" evidence="1">
    <location>
        <begin position="826"/>
        <end position="846"/>
    </location>
</feature>
<keyword evidence="5" id="KW-1185">Reference proteome</keyword>
<dbReference type="RefSeq" id="XP_051358716.1">
    <property type="nucleotide sequence ID" value="XM_051510378.1"/>
</dbReference>
<sequence length="864" mass="96584">MASLLPTFPRLVFSVIEPISLVAGFLGVVIDPAWFIAEQIPNAGVVPVNDNNMLVAWQLGNLYLLMAFMGIGILCTTSEAKVVRGYLTALWLGDIGHVAFTAYALGLETLKRPQEWNAMTRGNITFTKYLRPQFGSRDVASVGTRLDVIASNHLTMSDQARKRRAAAQKSAYADKQKRTKTQASAQPEDDGDSNVTMTYLEHRRNAPHASHAFSILAPATSEAADSSPEPTQTTLADPAESSAMQDSGDEFEIQVNTAPQDEEGLFVDDERQSSSAVDMEEEFVDEEAGKVQESEEADLESKQVAFEELADQCHKLVEVFRSSDNGGHSKRLELRRELFDLFQGRVCGKQSYFVDIDKVGDIGLNPRTVAAELGRVNLACTLDLLHMIQHWHEAPSAKPKEEESSISIYLAHVDVNFARLFQPFGSFGDLERENTMLHLNIRTMLVVEVMADRPDVGAIQLVAQYFFDIEDATHLTQDNYDSLLTGSPLIDLSSKHGDTNDTLMKLVIPRIVDIVSTAEEAEDANQDRAEALRVKYDRDKFIPEIRKWVLDTYDLSRSQSRSVEDRILDEAENLDSQSEITVSHRQWRDVGDERPTLFDTQAQTSNILSSPVRAAGDSYPSPRRAVDVLTDVDIIGRPPASVVDDEDEDLFETDVRLPPANHVDDDDEDPYETDSRRPNPDRSAIVKTQLRSLPMASASMPPPPAPSQRPPPPPPPRSFPSSSASAHSSQRSPFGQRTRWNEKETAILVELVAKHQASWAAIKEDIEENYREEFQPRRNHQGGWNLQGACRDKARNLKKEYLLTDTLLPPGFDLVALTQPLEDKIKKEGKNPYRREEHVDGDHNPINTDLAAAYAFETRWGSRR</sequence>
<proteinExistence type="predicted"/>
<dbReference type="AlphaFoldDB" id="A0A9Q0BAU2"/>
<evidence type="ECO:0000256" key="1">
    <source>
        <dbReference type="SAM" id="MobiDB-lite"/>
    </source>
</evidence>
<dbReference type="EMBL" id="JAGIXG020000095">
    <property type="protein sequence ID" value="KAI6777860.1"/>
    <property type="molecule type" value="Genomic_DNA"/>
</dbReference>
<feature type="region of interest" description="Disordered" evidence="1">
    <location>
        <begin position="273"/>
        <end position="293"/>
    </location>
</feature>
<reference evidence="4" key="1">
    <citation type="journal article" date="2021" name="J Fungi (Basel)">
        <title>Genomic and Metabolomic Analyses of the Marine Fungus Emericellopsis cladophorae: Insights into Saltwater Adaptability Mechanisms and Its Biosynthetic Potential.</title>
        <authorList>
            <person name="Goncalves M.F.M."/>
            <person name="Hilario S."/>
            <person name="Van de Peer Y."/>
            <person name="Esteves A.C."/>
            <person name="Alves A."/>
        </authorList>
    </citation>
    <scope>NUCLEOTIDE SEQUENCE</scope>
    <source>
        <strain evidence="4">MUM 19.33</strain>
    </source>
</reference>
<dbReference type="InterPro" id="IPR056121">
    <property type="entry name" value="DUF7704"/>
</dbReference>
<keyword evidence="2" id="KW-0812">Transmembrane</keyword>
<feature type="transmembrane region" description="Helical" evidence="2">
    <location>
        <begin position="55"/>
        <end position="74"/>
    </location>
</feature>
<feature type="compositionally biased region" description="Pro residues" evidence="1">
    <location>
        <begin position="700"/>
        <end position="718"/>
    </location>
</feature>
<feature type="transmembrane region" description="Helical" evidence="2">
    <location>
        <begin position="12"/>
        <end position="35"/>
    </location>
</feature>
<dbReference type="OrthoDB" id="2937326at2759"/>
<feature type="compositionally biased region" description="Low complexity" evidence="1">
    <location>
        <begin position="719"/>
        <end position="734"/>
    </location>
</feature>